<gene>
    <name evidence="1" type="ORF">CTRU02_210323</name>
</gene>
<keyword evidence="2" id="KW-1185">Reference proteome</keyword>
<evidence type="ECO:0000313" key="2">
    <source>
        <dbReference type="Proteomes" id="UP000805649"/>
    </source>
</evidence>
<protein>
    <submittedName>
        <fullName evidence="1">Mitochondrial translocase complex component</fullName>
    </submittedName>
</protein>
<evidence type="ECO:0000313" key="1">
    <source>
        <dbReference type="EMBL" id="KAL0935732.1"/>
    </source>
</evidence>
<reference evidence="1 2" key="1">
    <citation type="journal article" date="2020" name="Phytopathology">
        <title>Genome Sequence Resources of Colletotrichum truncatum, C. plurivorum, C. musicola, and C. sojae: Four Species Pathogenic to Soybean (Glycine max).</title>
        <authorList>
            <person name="Rogerio F."/>
            <person name="Boufleur T.R."/>
            <person name="Ciampi-Guillardi M."/>
            <person name="Sukno S.A."/>
            <person name="Thon M.R."/>
            <person name="Massola Junior N.S."/>
            <person name="Baroncelli R."/>
        </authorList>
    </citation>
    <scope>NUCLEOTIDE SEQUENCE [LARGE SCALE GENOMIC DNA]</scope>
    <source>
        <strain evidence="1 2">CMES1059</strain>
    </source>
</reference>
<sequence length="529" mass="59794">MLSRAARIARLQPTAAQLYRSVAVTSPAARPQFVASSWRRTFAQENKPKGPEAPKPFNNEKPADSTPEETASSKSSTNTSEAEAKSDASDANEAPQEFKGPLPDLTQGIPSTLAYEMSGATNKAALAAIAEEEAVASGGGRGRGELPDSAYVSSTDRKRQQLANRMFLAFIGFGLSGVVYLGRNWDDKDEEKRHAEDAPNGWSFGAWWNRVKARTGDFLNYYQEPAFEKLLPDPDPSFERPYTLCISLEDLLVHSEWTREHGWRVAKRPGVDYFLHYLSQYYELVLFTSVPFAIGEPLVRKLDPYRFIMWPLYREATKYKDGEFVKDLSYLNRDLSKVIIIDTNEKHVQNQPENAIVLPKWTGDSKDKELVSLIPFLEYIHTMQYGDVRKVLKSFDGKHIPTEFARREAIARAEFQKQLEAKKKKAPSGMSLLGGMLGLKPSNMSLMVSPDGEMNPHEALAQGKMLQDIARERGQRNYELLEKEIRENGEKWLKEEAAMQEKMQQEAMQNMMGSFGGWFVKSDDPNKKQ</sequence>
<accession>A0ACC3YXX4</accession>
<organism evidence="1 2">
    <name type="scientific">Colletotrichum truncatum</name>
    <name type="common">Anthracnose fungus</name>
    <name type="synonym">Colletotrichum capsici</name>
    <dbReference type="NCBI Taxonomy" id="5467"/>
    <lineage>
        <taxon>Eukaryota</taxon>
        <taxon>Fungi</taxon>
        <taxon>Dikarya</taxon>
        <taxon>Ascomycota</taxon>
        <taxon>Pezizomycotina</taxon>
        <taxon>Sordariomycetes</taxon>
        <taxon>Hypocreomycetidae</taxon>
        <taxon>Glomerellales</taxon>
        <taxon>Glomerellaceae</taxon>
        <taxon>Colletotrichum</taxon>
        <taxon>Colletotrichum truncatum species complex</taxon>
    </lineage>
</organism>
<name>A0ACC3YXX4_COLTU</name>
<comment type="caution">
    <text evidence="1">The sequence shown here is derived from an EMBL/GenBank/DDBJ whole genome shotgun (WGS) entry which is preliminary data.</text>
</comment>
<proteinExistence type="predicted"/>
<dbReference type="Proteomes" id="UP000805649">
    <property type="component" value="Unassembled WGS sequence"/>
</dbReference>
<dbReference type="EMBL" id="VUJX02000006">
    <property type="protein sequence ID" value="KAL0935732.1"/>
    <property type="molecule type" value="Genomic_DNA"/>
</dbReference>